<comment type="domain">
    <text evidence="7">The DHHC domain is required for palmitoyltransferase activity.</text>
</comment>
<dbReference type="PROSITE" id="PS50216">
    <property type="entry name" value="DHHC"/>
    <property type="match status" value="1"/>
</dbReference>
<dbReference type="EC" id="2.3.1.225" evidence="7"/>
<comment type="caution">
    <text evidence="9">The sequence shown here is derived from an EMBL/GenBank/DDBJ whole genome shotgun (WGS) entry which is preliminary data.</text>
</comment>
<evidence type="ECO:0000256" key="2">
    <source>
        <dbReference type="ARBA" id="ARBA00022679"/>
    </source>
</evidence>
<evidence type="ECO:0000256" key="5">
    <source>
        <dbReference type="ARBA" id="ARBA00023136"/>
    </source>
</evidence>
<dbReference type="PANTHER" id="PTHR12246">
    <property type="entry name" value="PALMITOYLTRANSFERASE ZDHHC16"/>
    <property type="match status" value="1"/>
</dbReference>
<evidence type="ECO:0000313" key="9">
    <source>
        <dbReference type="EMBL" id="KAL3863139.1"/>
    </source>
</evidence>
<proteinExistence type="inferred from homology"/>
<comment type="subcellular location">
    <subcellularLocation>
        <location evidence="1">Membrane</location>
        <topology evidence="1">Multi-pass membrane protein</topology>
    </subcellularLocation>
</comment>
<keyword evidence="6 7" id="KW-0012">Acyltransferase</keyword>
<gene>
    <name evidence="9" type="ORF">ACJMK2_004909</name>
</gene>
<sequence>MVYWSWKLRMFPRRLTRAAKSWCGWVRLLIMTLYYNYFTTYMIVMETAAEPMFWFVDHFAKYFGPIFVTLVVVMTTSVVVIFYTCLLPHVYHQDLAWTCFHLVFGHWLLVNIVFHYIMAVFTNPGTPPAKNVPEVVSICKKCISPKPPRTHHCTICKRCILKMDHHCPWLNNCVGHYNHRYFYLFCVYMWCGTIYVSWVGYELFKQHFYGTMLMFFSLFFNHQEVEASGTGDIGALKSQEFTDNQTYLFIGYGHAFYHHAVLYEFILCSGVTFALGLLLFWHTRLIHGGQTSIEVHINQKEVSKFKKKNLVYKNPYNYGWNKNWQVFLGFTDTRSFIRHVLLPSSHLPEGDGLTWHRAHYKYDKDKGLQLL</sequence>
<evidence type="ECO:0000256" key="6">
    <source>
        <dbReference type="ARBA" id="ARBA00023315"/>
    </source>
</evidence>
<feature type="transmembrane region" description="Helical" evidence="7">
    <location>
        <begin position="181"/>
        <end position="204"/>
    </location>
</feature>
<dbReference type="EMBL" id="JBJQND010000010">
    <property type="protein sequence ID" value="KAL3863139.1"/>
    <property type="molecule type" value="Genomic_DNA"/>
</dbReference>
<feature type="transmembrane region" description="Helical" evidence="7">
    <location>
        <begin position="261"/>
        <end position="281"/>
    </location>
</feature>
<feature type="transmembrane region" description="Helical" evidence="7">
    <location>
        <begin position="21"/>
        <end position="43"/>
    </location>
</feature>
<comment type="catalytic activity">
    <reaction evidence="7">
        <text>L-cysteinyl-[protein] + hexadecanoyl-CoA = S-hexadecanoyl-L-cysteinyl-[protein] + CoA</text>
        <dbReference type="Rhea" id="RHEA:36683"/>
        <dbReference type="Rhea" id="RHEA-COMP:10131"/>
        <dbReference type="Rhea" id="RHEA-COMP:11032"/>
        <dbReference type="ChEBI" id="CHEBI:29950"/>
        <dbReference type="ChEBI" id="CHEBI:57287"/>
        <dbReference type="ChEBI" id="CHEBI:57379"/>
        <dbReference type="ChEBI" id="CHEBI:74151"/>
        <dbReference type="EC" id="2.3.1.225"/>
    </reaction>
</comment>
<keyword evidence="2 7" id="KW-0808">Transferase</keyword>
<reference evidence="9 10" key="1">
    <citation type="submission" date="2024-11" db="EMBL/GenBank/DDBJ databases">
        <title>Chromosome-level genome assembly of the freshwater bivalve Anodonta woodiana.</title>
        <authorList>
            <person name="Chen X."/>
        </authorList>
    </citation>
    <scope>NUCLEOTIDE SEQUENCE [LARGE SCALE GENOMIC DNA]</scope>
    <source>
        <strain evidence="9">MN2024</strain>
        <tissue evidence="9">Gills</tissue>
    </source>
</reference>
<dbReference type="InterPro" id="IPR001594">
    <property type="entry name" value="Palmitoyltrfase_DHHC"/>
</dbReference>
<feature type="transmembrane region" description="Helical" evidence="7">
    <location>
        <begin position="95"/>
        <end position="118"/>
    </location>
</feature>
<protein>
    <recommendedName>
        <fullName evidence="7">Palmitoyltransferase</fullName>
        <ecNumber evidence="7">2.3.1.225</ecNumber>
    </recommendedName>
</protein>
<accession>A0ABD3VNJ9</accession>
<name>A0ABD3VNJ9_SINWO</name>
<keyword evidence="4 7" id="KW-1133">Transmembrane helix</keyword>
<evidence type="ECO:0000256" key="3">
    <source>
        <dbReference type="ARBA" id="ARBA00022692"/>
    </source>
</evidence>
<dbReference type="Proteomes" id="UP001634394">
    <property type="component" value="Unassembled WGS sequence"/>
</dbReference>
<evidence type="ECO:0000313" key="10">
    <source>
        <dbReference type="Proteomes" id="UP001634394"/>
    </source>
</evidence>
<evidence type="ECO:0000256" key="4">
    <source>
        <dbReference type="ARBA" id="ARBA00022989"/>
    </source>
</evidence>
<dbReference type="GO" id="GO:0016020">
    <property type="term" value="C:membrane"/>
    <property type="evidence" value="ECO:0007669"/>
    <property type="project" value="UniProtKB-SubCell"/>
</dbReference>
<dbReference type="AlphaFoldDB" id="A0ABD3VNJ9"/>
<keyword evidence="10" id="KW-1185">Reference proteome</keyword>
<keyword evidence="5 7" id="KW-0472">Membrane</keyword>
<feature type="transmembrane region" description="Helical" evidence="7">
    <location>
        <begin position="63"/>
        <end position="83"/>
    </location>
</feature>
<dbReference type="InterPro" id="IPR039859">
    <property type="entry name" value="PFA4/ZDH16/20/ERF2-like"/>
</dbReference>
<comment type="similarity">
    <text evidence="7">Belongs to the DHHC palmitoyltransferase family.</text>
</comment>
<keyword evidence="3 7" id="KW-0812">Transmembrane</keyword>
<dbReference type="GO" id="GO:0019706">
    <property type="term" value="F:protein-cysteine S-palmitoyltransferase activity"/>
    <property type="evidence" value="ECO:0007669"/>
    <property type="project" value="UniProtKB-EC"/>
</dbReference>
<organism evidence="9 10">
    <name type="scientific">Sinanodonta woodiana</name>
    <name type="common">Chinese pond mussel</name>
    <name type="synonym">Anodonta woodiana</name>
    <dbReference type="NCBI Taxonomy" id="1069815"/>
    <lineage>
        <taxon>Eukaryota</taxon>
        <taxon>Metazoa</taxon>
        <taxon>Spiralia</taxon>
        <taxon>Lophotrochozoa</taxon>
        <taxon>Mollusca</taxon>
        <taxon>Bivalvia</taxon>
        <taxon>Autobranchia</taxon>
        <taxon>Heteroconchia</taxon>
        <taxon>Palaeoheterodonta</taxon>
        <taxon>Unionida</taxon>
        <taxon>Unionoidea</taxon>
        <taxon>Unionidae</taxon>
        <taxon>Unioninae</taxon>
        <taxon>Sinanodonta</taxon>
    </lineage>
</organism>
<evidence type="ECO:0000259" key="8">
    <source>
        <dbReference type="Pfam" id="PF01529"/>
    </source>
</evidence>
<evidence type="ECO:0000256" key="1">
    <source>
        <dbReference type="ARBA" id="ARBA00004141"/>
    </source>
</evidence>
<dbReference type="Pfam" id="PF01529">
    <property type="entry name" value="DHHC"/>
    <property type="match status" value="1"/>
</dbReference>
<feature type="domain" description="Palmitoyltransferase DHHC" evidence="8">
    <location>
        <begin position="137"/>
        <end position="295"/>
    </location>
</feature>
<evidence type="ECO:0000256" key="7">
    <source>
        <dbReference type="RuleBase" id="RU079119"/>
    </source>
</evidence>